<dbReference type="AlphaFoldDB" id="A0A0G3EL68"/>
<dbReference type="InterPro" id="IPR001763">
    <property type="entry name" value="Rhodanese-like_dom"/>
</dbReference>
<evidence type="ECO:0000313" key="3">
    <source>
        <dbReference type="EMBL" id="AKJ64874.1"/>
    </source>
</evidence>
<reference evidence="3 4" key="2">
    <citation type="journal article" date="2016" name="ISME J.">
        <title>Characterization of the first cultured representative of Verrucomicrobia subdivision 5 indicates the proposal of a novel phylum.</title>
        <authorList>
            <person name="Spring S."/>
            <person name="Bunk B."/>
            <person name="Sproer C."/>
            <person name="Schumann P."/>
            <person name="Rohde M."/>
            <person name="Tindall B.J."/>
            <person name="Klenk H.P."/>
        </authorList>
    </citation>
    <scope>NUCLEOTIDE SEQUENCE [LARGE SCALE GENOMIC DNA]</scope>
    <source>
        <strain evidence="3 4">L21-Fru-AB</strain>
    </source>
</reference>
<dbReference type="InterPro" id="IPR036873">
    <property type="entry name" value="Rhodanese-like_dom_sf"/>
</dbReference>
<organism evidence="3 4">
    <name type="scientific">Kiritimatiella glycovorans</name>
    <dbReference type="NCBI Taxonomy" id="1307763"/>
    <lineage>
        <taxon>Bacteria</taxon>
        <taxon>Pseudomonadati</taxon>
        <taxon>Kiritimatiellota</taxon>
        <taxon>Kiritimatiellia</taxon>
        <taxon>Kiritimatiellales</taxon>
        <taxon>Kiritimatiellaceae</taxon>
        <taxon>Kiritimatiella</taxon>
    </lineage>
</organism>
<reference evidence="4" key="1">
    <citation type="submission" date="2015-02" db="EMBL/GenBank/DDBJ databases">
        <title>Description and complete genome sequence of the first cultured representative of the subdivision 5 of the Verrucomicrobia phylum.</title>
        <authorList>
            <person name="Spring S."/>
            <person name="Bunk B."/>
            <person name="Sproer C."/>
            <person name="Klenk H.-P."/>
        </authorList>
    </citation>
    <scope>NUCLEOTIDE SEQUENCE [LARGE SCALE GENOMIC DNA]</scope>
    <source>
        <strain evidence="4">L21-Fru-AB</strain>
    </source>
</reference>
<name>A0A0G3EL68_9BACT</name>
<dbReference type="Gene3D" id="3.40.250.10">
    <property type="entry name" value="Rhodanese-like domain"/>
    <property type="match status" value="1"/>
</dbReference>
<evidence type="ECO:0000256" key="1">
    <source>
        <dbReference type="SAM" id="SignalP"/>
    </source>
</evidence>
<dbReference type="SMART" id="SM00450">
    <property type="entry name" value="RHOD"/>
    <property type="match status" value="1"/>
</dbReference>
<dbReference type="KEGG" id="vbl:L21SP4_01631"/>
<dbReference type="EMBL" id="CP010904">
    <property type="protein sequence ID" value="AKJ64874.1"/>
    <property type="molecule type" value="Genomic_DNA"/>
</dbReference>
<keyword evidence="1" id="KW-0732">Signal</keyword>
<proteinExistence type="predicted"/>
<evidence type="ECO:0000313" key="4">
    <source>
        <dbReference type="Proteomes" id="UP000035268"/>
    </source>
</evidence>
<keyword evidence="4" id="KW-1185">Reference proteome</keyword>
<feature type="signal peptide" evidence="1">
    <location>
        <begin position="1"/>
        <end position="25"/>
    </location>
</feature>
<dbReference type="OrthoDB" id="176845at2"/>
<feature type="chain" id="PRO_5005184274" evidence="1">
    <location>
        <begin position="26"/>
        <end position="165"/>
    </location>
</feature>
<dbReference type="CDD" id="cd00158">
    <property type="entry name" value="RHOD"/>
    <property type="match status" value="1"/>
</dbReference>
<dbReference type="RefSeq" id="WP_052882159.1">
    <property type="nucleotide sequence ID" value="NZ_CP010904.1"/>
</dbReference>
<dbReference type="Proteomes" id="UP000035268">
    <property type="component" value="Chromosome"/>
</dbReference>
<dbReference type="PROSITE" id="PS50206">
    <property type="entry name" value="RHODANESE_3"/>
    <property type="match status" value="1"/>
</dbReference>
<dbReference type="SUPFAM" id="SSF52821">
    <property type="entry name" value="Rhodanese/Cell cycle control phosphatase"/>
    <property type="match status" value="1"/>
</dbReference>
<gene>
    <name evidence="3" type="ORF">L21SP4_01631</name>
</gene>
<feature type="domain" description="Rhodanese" evidence="2">
    <location>
        <begin position="67"/>
        <end position="156"/>
    </location>
</feature>
<protein>
    <submittedName>
        <fullName evidence="3">Molybdopterin biosynthesis protein MoeB</fullName>
    </submittedName>
</protein>
<dbReference type="STRING" id="1307763.L21SP4_01631"/>
<sequence precursor="true">MIVFPMNRYDLRQAGLLLLASVLCAVVSNAVRSEPLSPVRDEGPVDRRALDAGLDVVGVEEVQRWIGRDGVTFVDVRPCEDGRRGHLPGAVPVPRQPEGKLALCASGDRLVFYCSGSRCEDALRAALDFRASGCTRVAVFAGGMEAWAERGGEAKRMPGAGDEED</sequence>
<dbReference type="Pfam" id="PF00581">
    <property type="entry name" value="Rhodanese"/>
    <property type="match status" value="1"/>
</dbReference>
<accession>A0A0G3EL68</accession>
<evidence type="ECO:0000259" key="2">
    <source>
        <dbReference type="PROSITE" id="PS50206"/>
    </source>
</evidence>